<feature type="domain" description="PIN" evidence="2">
    <location>
        <begin position="3"/>
        <end position="125"/>
    </location>
</feature>
<protein>
    <recommendedName>
        <fullName evidence="2">PIN domain-containing protein</fullName>
    </recommendedName>
</protein>
<sequence>MLCIDASVIISAVSPKEPYFSKSKDFLTQIRERNLKVFLPEIIIPEITSGLLRAIGDSKIAQELALSFRSVPNFSFVTVDSRLANLASWVICKTGLKSADAIYVALAYNYNLELITLDKEQLEKGKKLVIVRKP</sequence>
<dbReference type="Pfam" id="PF01850">
    <property type="entry name" value="PIN"/>
    <property type="match status" value="1"/>
</dbReference>
<evidence type="ECO:0000313" key="4">
    <source>
        <dbReference type="Proteomes" id="UP000228875"/>
    </source>
</evidence>
<dbReference type="PANTHER" id="PTHR35901">
    <property type="entry name" value="RIBONUCLEASE VAPC3"/>
    <property type="match status" value="1"/>
</dbReference>
<dbReference type="EMBL" id="PFTB01000035">
    <property type="protein sequence ID" value="PJB99486.1"/>
    <property type="molecule type" value="Genomic_DNA"/>
</dbReference>
<organism evidence="3 4">
    <name type="scientific">Candidatus Nealsonbacteria bacterium CG_4_9_14_0_8_um_filter_35_12</name>
    <dbReference type="NCBI Taxonomy" id="1974692"/>
    <lineage>
        <taxon>Bacteria</taxon>
        <taxon>Candidatus Nealsoniibacteriota</taxon>
    </lineage>
</organism>
<dbReference type="InterPro" id="IPR002716">
    <property type="entry name" value="PIN_dom"/>
</dbReference>
<dbReference type="Proteomes" id="UP000228875">
    <property type="component" value="Unassembled WGS sequence"/>
</dbReference>
<dbReference type="PANTHER" id="PTHR35901:SF1">
    <property type="entry name" value="EXONUCLEASE VAPC9"/>
    <property type="match status" value="1"/>
</dbReference>
<comment type="caution">
    <text evidence="3">The sequence shown here is derived from an EMBL/GenBank/DDBJ whole genome shotgun (WGS) entry which is preliminary data.</text>
</comment>
<evidence type="ECO:0000259" key="2">
    <source>
        <dbReference type="Pfam" id="PF01850"/>
    </source>
</evidence>
<proteinExistence type="predicted"/>
<dbReference type="InterPro" id="IPR029060">
    <property type="entry name" value="PIN-like_dom_sf"/>
</dbReference>
<evidence type="ECO:0000313" key="3">
    <source>
        <dbReference type="EMBL" id="PJB99486.1"/>
    </source>
</evidence>
<name>A0A2M8DMX0_9BACT</name>
<evidence type="ECO:0000256" key="1">
    <source>
        <dbReference type="ARBA" id="ARBA00022842"/>
    </source>
</evidence>
<dbReference type="InterPro" id="IPR051619">
    <property type="entry name" value="TypeII_TA_RNase_PINc/VapC"/>
</dbReference>
<dbReference type="CDD" id="cd09873">
    <property type="entry name" value="PIN_Pae0151-like"/>
    <property type="match status" value="1"/>
</dbReference>
<accession>A0A2M8DMX0</accession>
<gene>
    <name evidence="3" type="ORF">CO077_01465</name>
</gene>
<dbReference type="SUPFAM" id="SSF88723">
    <property type="entry name" value="PIN domain-like"/>
    <property type="match status" value="1"/>
</dbReference>
<reference evidence="4" key="1">
    <citation type="submission" date="2017-09" db="EMBL/GenBank/DDBJ databases">
        <title>Depth-based differentiation of microbial function through sediment-hosted aquifers and enrichment of novel symbionts in the deep terrestrial subsurface.</title>
        <authorList>
            <person name="Probst A.J."/>
            <person name="Ladd B."/>
            <person name="Jarett J.K."/>
            <person name="Geller-Mcgrath D.E."/>
            <person name="Sieber C.M.K."/>
            <person name="Emerson J.B."/>
            <person name="Anantharaman K."/>
            <person name="Thomas B.C."/>
            <person name="Malmstrom R."/>
            <person name="Stieglmeier M."/>
            <person name="Klingl A."/>
            <person name="Woyke T."/>
            <person name="Ryan C.M."/>
            <person name="Banfield J.F."/>
        </authorList>
    </citation>
    <scope>NUCLEOTIDE SEQUENCE [LARGE SCALE GENOMIC DNA]</scope>
</reference>
<keyword evidence="1" id="KW-0460">Magnesium</keyword>
<dbReference type="AlphaFoldDB" id="A0A2M8DMX0"/>
<dbReference type="Gene3D" id="3.40.50.1010">
    <property type="entry name" value="5'-nuclease"/>
    <property type="match status" value="1"/>
</dbReference>
<dbReference type="InterPro" id="IPR044153">
    <property type="entry name" value="PIN_Pae0151-like"/>
</dbReference>